<feature type="region of interest" description="Disordered" evidence="2">
    <location>
        <begin position="95"/>
        <end position="201"/>
    </location>
</feature>
<reference evidence="5" key="1">
    <citation type="submission" date="2024-05" db="EMBL/GenBank/DDBJ databases">
        <title>Whole genome shotgun sequence of Streptomyces hydrogenans NBRC 13475.</title>
        <authorList>
            <person name="Komaki H."/>
            <person name="Tamura T."/>
        </authorList>
    </citation>
    <scope>NUCLEOTIDE SEQUENCE</scope>
    <source>
        <strain evidence="5">NBRC 13475</strain>
    </source>
</reference>
<evidence type="ECO:0000259" key="3">
    <source>
        <dbReference type="Pfam" id="PF04984"/>
    </source>
</evidence>
<dbReference type="Proteomes" id="UP001052739">
    <property type="component" value="Unassembled WGS sequence"/>
</dbReference>
<dbReference type="InterPro" id="IPR020287">
    <property type="entry name" value="Tail_sheath_C"/>
</dbReference>
<dbReference type="PANTHER" id="PTHR35861:SF1">
    <property type="entry name" value="PHAGE TAIL SHEATH PROTEIN"/>
    <property type="match status" value="1"/>
</dbReference>
<organism evidence="5 6">
    <name type="scientific">Streptomyces hydrogenans</name>
    <dbReference type="NCBI Taxonomy" id="1873719"/>
    <lineage>
        <taxon>Bacteria</taxon>
        <taxon>Bacillati</taxon>
        <taxon>Actinomycetota</taxon>
        <taxon>Actinomycetes</taxon>
        <taxon>Kitasatosporales</taxon>
        <taxon>Streptomycetaceae</taxon>
        <taxon>Streptomyces</taxon>
    </lineage>
</organism>
<feature type="domain" description="Tail sheath protein C-terminal" evidence="4">
    <location>
        <begin position="502"/>
        <end position="604"/>
    </location>
</feature>
<dbReference type="InterPro" id="IPR035089">
    <property type="entry name" value="Phage_sheath_subtilisin"/>
</dbReference>
<comment type="similarity">
    <text evidence="1">Belongs to the myoviridae tail sheath protein family.</text>
</comment>
<comment type="caution">
    <text evidence="5">The sequence shown here is derived from an EMBL/GenBank/DDBJ whole genome shotgun (WGS) entry which is preliminary data.</text>
</comment>
<dbReference type="RefSeq" id="WP_190222164.1">
    <property type="nucleotide sequence ID" value="NZ_BNBS01000010.1"/>
</dbReference>
<keyword evidence="6" id="KW-1185">Reference proteome</keyword>
<proteinExistence type="inferred from homology"/>
<feature type="domain" description="Tail sheath protein subtilisin-like" evidence="3">
    <location>
        <begin position="322"/>
        <end position="493"/>
    </location>
</feature>
<feature type="compositionally biased region" description="Low complexity" evidence="2">
    <location>
        <begin position="271"/>
        <end position="289"/>
    </location>
</feature>
<feature type="compositionally biased region" description="Pro residues" evidence="2">
    <location>
        <begin position="99"/>
        <end position="114"/>
    </location>
</feature>
<feature type="region of interest" description="Disordered" evidence="2">
    <location>
        <begin position="247"/>
        <end position="300"/>
    </location>
</feature>
<gene>
    <name evidence="5" type="ORF">Shyd_76430</name>
</gene>
<protein>
    <submittedName>
        <fullName evidence="5">Tail protein</fullName>
    </submittedName>
</protein>
<dbReference type="EMBL" id="BNDW01000102">
    <property type="protein sequence ID" value="GHI26272.1"/>
    <property type="molecule type" value="Genomic_DNA"/>
</dbReference>
<dbReference type="Pfam" id="PF17482">
    <property type="entry name" value="Phage_sheath_1C"/>
    <property type="match status" value="1"/>
</dbReference>
<name>A0ABQ3PMP3_9ACTN</name>
<evidence type="ECO:0000313" key="6">
    <source>
        <dbReference type="Proteomes" id="UP001052739"/>
    </source>
</evidence>
<dbReference type="Pfam" id="PF04984">
    <property type="entry name" value="Phage_sheath_1"/>
    <property type="match status" value="1"/>
</dbReference>
<evidence type="ECO:0000259" key="4">
    <source>
        <dbReference type="Pfam" id="PF17482"/>
    </source>
</evidence>
<evidence type="ECO:0000313" key="5">
    <source>
        <dbReference type="EMBL" id="GHI26272.1"/>
    </source>
</evidence>
<dbReference type="Gene3D" id="3.40.50.11780">
    <property type="match status" value="2"/>
</dbReference>
<sequence length="612" mass="64747">MPVNVTYPGVYIDEVKSSVRTITGVPTSVAAFVGHAPRGPVDRPVHLTGWADYEVNFGGLQANCPMSYAVYQFYLNGGSEAEIVRVVKEDEELVRLPLGTPPPTRQPARTPSPPAENDDAAEPSPAAGDDAASGEQNRGRGGSGGSGRRASGRPSGEPAATPGLVAASPGRWARKLRARVDHDTSEFEPSALRDNPGPPHELFNLTVRDMATGTEERYLNVSVKPGSPRGLAQLLESSQLVRVAPGASLDTVPPANSAPEDGSDPFAAKSPDAPGGQAPYYYAPAGADASGTDEEALPPVDAYLGNPARKTGLHQLLKTDIFNILCLPDAHGLDERQEGAGKALRTEALSLCLQRRAVLLVDPPPKWTSAVPSAGSNAGVVDAVFGSVADVEAGADGRNAAVYYPRVLAPDPLLGGAARAFPPCGVMAGVLARTDVQRGVWKAPAGTDASLNGVSDLEVPLTDLEIGRLNPVGVNCLRRLPAAGPVAWGARTLRGADRLADEWKYLPVRRLALFIEESLFRGTQWVVFEPNDEPLWASVRLNVGAFMNSLFRAGAFQGRTPQEAYLVKCDKDTNPQNDIDRGVVNIHVGFAPLKPAEFVIVHIQQLAGQIQV</sequence>
<dbReference type="InterPro" id="IPR052042">
    <property type="entry name" value="Tail_sheath_structural"/>
</dbReference>
<accession>A0ABQ3PMP3</accession>
<evidence type="ECO:0000256" key="1">
    <source>
        <dbReference type="ARBA" id="ARBA00008005"/>
    </source>
</evidence>
<evidence type="ECO:0000256" key="2">
    <source>
        <dbReference type="SAM" id="MobiDB-lite"/>
    </source>
</evidence>
<dbReference type="PANTHER" id="PTHR35861">
    <property type="match status" value="1"/>
</dbReference>